<gene>
    <name evidence="1" type="ORF">TCAL_15621</name>
</gene>
<dbReference type="Proteomes" id="UP000318571">
    <property type="component" value="Chromosome 2"/>
</dbReference>
<keyword evidence="2" id="KW-1185">Reference proteome</keyword>
<accession>A0A553PCI3</accession>
<reference evidence="1 2" key="1">
    <citation type="journal article" date="2018" name="Nat. Ecol. Evol.">
        <title>Genomic signatures of mitonuclear coevolution across populations of Tigriopus californicus.</title>
        <authorList>
            <person name="Barreto F.S."/>
            <person name="Watson E.T."/>
            <person name="Lima T.G."/>
            <person name="Willett C.S."/>
            <person name="Edmands S."/>
            <person name="Li W."/>
            <person name="Burton R.S."/>
        </authorList>
    </citation>
    <scope>NUCLEOTIDE SEQUENCE [LARGE SCALE GENOMIC DNA]</scope>
    <source>
        <strain evidence="1 2">San Diego</strain>
    </source>
</reference>
<evidence type="ECO:0000313" key="2">
    <source>
        <dbReference type="Proteomes" id="UP000318571"/>
    </source>
</evidence>
<comment type="caution">
    <text evidence="1">The sequence shown here is derived from an EMBL/GenBank/DDBJ whole genome shotgun (WGS) entry which is preliminary data.</text>
</comment>
<name>A0A553PCI3_TIGCA</name>
<sequence length="146" mass="16300">MVGPRPQWLARDPDGWPKTAMVGPRPQWLARDPNGWPETPMIITLLRSRTNGKGGGKFKSLEISPYLKWLSQMETAGNSRSEMATNSLLVKVGCSEYAFNSQYVAAIKHPTQIPTINCFNTAQKPRSTSLWTMGKVTECLAIMQMD</sequence>
<proteinExistence type="predicted"/>
<dbReference type="EMBL" id="VCGU01000005">
    <property type="protein sequence ID" value="TRY75397.1"/>
    <property type="molecule type" value="Genomic_DNA"/>
</dbReference>
<evidence type="ECO:0000313" key="1">
    <source>
        <dbReference type="EMBL" id="TRY75397.1"/>
    </source>
</evidence>
<dbReference type="AlphaFoldDB" id="A0A553PCI3"/>
<organism evidence="1 2">
    <name type="scientific">Tigriopus californicus</name>
    <name type="common">Marine copepod</name>
    <dbReference type="NCBI Taxonomy" id="6832"/>
    <lineage>
        <taxon>Eukaryota</taxon>
        <taxon>Metazoa</taxon>
        <taxon>Ecdysozoa</taxon>
        <taxon>Arthropoda</taxon>
        <taxon>Crustacea</taxon>
        <taxon>Multicrustacea</taxon>
        <taxon>Hexanauplia</taxon>
        <taxon>Copepoda</taxon>
        <taxon>Harpacticoida</taxon>
        <taxon>Harpacticidae</taxon>
        <taxon>Tigriopus</taxon>
    </lineage>
</organism>
<protein>
    <submittedName>
        <fullName evidence="1">Uncharacterized protein</fullName>
    </submittedName>
</protein>